<dbReference type="CDD" id="cd00483">
    <property type="entry name" value="HPPK"/>
    <property type="match status" value="1"/>
</dbReference>
<evidence type="ECO:0000256" key="3">
    <source>
        <dbReference type="ARBA" id="ARBA00013253"/>
    </source>
</evidence>
<evidence type="ECO:0000256" key="4">
    <source>
        <dbReference type="ARBA" id="ARBA00016218"/>
    </source>
</evidence>
<dbReference type="GO" id="GO:0003848">
    <property type="term" value="F:2-amino-4-hydroxy-6-hydroxymethyldihydropteridine diphosphokinase activity"/>
    <property type="evidence" value="ECO:0007669"/>
    <property type="project" value="UniProtKB-EC"/>
</dbReference>
<evidence type="ECO:0000256" key="2">
    <source>
        <dbReference type="ARBA" id="ARBA00005810"/>
    </source>
</evidence>
<evidence type="ECO:0000256" key="10">
    <source>
        <dbReference type="ARBA" id="ARBA00029409"/>
    </source>
</evidence>
<sequence>MASEHRYLVALGSNRRLAGIGDPRAVLDATLGALAHEGWRVEAVARYIESAPVGPSLRRYTNGAALIVGDLAPPDALENLQGIEQAFGRDRRGQRWRSRTLDLDIVLWSGGTWHSSGLTIPHPLFRQRDFVLRPTAQIAPNWRDPVSGLSLRQLAARAGRPD</sequence>
<evidence type="ECO:0000256" key="11">
    <source>
        <dbReference type="ARBA" id="ARBA00029766"/>
    </source>
</evidence>
<dbReference type="SUPFAM" id="SSF55083">
    <property type="entry name" value="6-hydroxymethyl-7,8-dihydropterin pyrophosphokinase, HPPK"/>
    <property type="match status" value="1"/>
</dbReference>
<dbReference type="PANTHER" id="PTHR43071:SF1">
    <property type="entry name" value="2-AMINO-4-HYDROXY-6-HYDROXYMETHYLDIHYDROPTERIDINE PYROPHOSPHOKINASE"/>
    <property type="match status" value="1"/>
</dbReference>
<dbReference type="EMBL" id="JAIGNO010000005">
    <property type="protein sequence ID" value="MBX7482881.1"/>
    <property type="molecule type" value="Genomic_DNA"/>
</dbReference>
<keyword evidence="8" id="KW-0067">ATP-binding</keyword>
<evidence type="ECO:0000256" key="6">
    <source>
        <dbReference type="ARBA" id="ARBA00022741"/>
    </source>
</evidence>
<dbReference type="InterPro" id="IPR000550">
    <property type="entry name" value="Hppk"/>
</dbReference>
<comment type="similarity">
    <text evidence="2">Belongs to the HPPK family.</text>
</comment>
<dbReference type="PANTHER" id="PTHR43071">
    <property type="entry name" value="2-AMINO-4-HYDROXY-6-HYDROXYMETHYLDIHYDROPTERIDINE PYROPHOSPHOKINASE"/>
    <property type="match status" value="1"/>
</dbReference>
<accession>A0ABS7J988</accession>
<comment type="pathway">
    <text evidence="1">Cofactor biosynthesis; tetrahydrofolate biosynthesis; 2-amino-4-hydroxy-6-hydroxymethyl-7,8-dihydropteridine diphosphate from 7,8-dihydroneopterin triphosphate: step 4/4.</text>
</comment>
<reference evidence="14 15" key="1">
    <citation type="submission" date="2021-08" db="EMBL/GenBank/DDBJ databases">
        <title>Comparative Genomics Analysis of the Genus Qipengyuania Reveals Extensive Genetic Diversity and Metabolic Versatility, Including the Description of Fifteen Novel Species.</title>
        <authorList>
            <person name="Liu Y."/>
        </authorList>
    </citation>
    <scope>NUCLEOTIDE SEQUENCE [LARGE SCALE GENOMIC DNA]</scope>
    <source>
        <strain evidence="14 15">6D47A</strain>
    </source>
</reference>
<protein>
    <recommendedName>
        <fullName evidence="4">2-amino-4-hydroxy-6-hydroxymethyldihydropteridine pyrophosphokinase</fullName>
        <ecNumber evidence="3">2.7.6.3</ecNumber>
    </recommendedName>
    <alternativeName>
        <fullName evidence="11">6-hydroxymethyl-7,8-dihydropterin pyrophosphokinase</fullName>
    </alternativeName>
    <alternativeName>
        <fullName evidence="12">7,8-dihydro-6-hydroxymethylpterin-pyrophosphokinase</fullName>
    </alternativeName>
</protein>
<dbReference type="Pfam" id="PF01288">
    <property type="entry name" value="HPPK"/>
    <property type="match status" value="1"/>
</dbReference>
<gene>
    <name evidence="14" type="primary">folK</name>
    <name evidence="14" type="ORF">K3174_10065</name>
</gene>
<evidence type="ECO:0000256" key="7">
    <source>
        <dbReference type="ARBA" id="ARBA00022777"/>
    </source>
</evidence>
<keyword evidence="6" id="KW-0547">Nucleotide-binding</keyword>
<dbReference type="NCBIfam" id="TIGR01498">
    <property type="entry name" value="folK"/>
    <property type="match status" value="1"/>
</dbReference>
<evidence type="ECO:0000256" key="8">
    <source>
        <dbReference type="ARBA" id="ARBA00022840"/>
    </source>
</evidence>
<dbReference type="EC" id="2.7.6.3" evidence="3"/>
<keyword evidence="5 14" id="KW-0808">Transferase</keyword>
<proteinExistence type="inferred from homology"/>
<organism evidence="14 15">
    <name type="scientific">Qipengyuania qiaonensis</name>
    <dbReference type="NCBI Taxonomy" id="2867240"/>
    <lineage>
        <taxon>Bacteria</taxon>
        <taxon>Pseudomonadati</taxon>
        <taxon>Pseudomonadota</taxon>
        <taxon>Alphaproteobacteria</taxon>
        <taxon>Sphingomonadales</taxon>
        <taxon>Erythrobacteraceae</taxon>
        <taxon>Qipengyuania</taxon>
    </lineage>
</organism>
<evidence type="ECO:0000313" key="14">
    <source>
        <dbReference type="EMBL" id="MBX7482881.1"/>
    </source>
</evidence>
<comment type="function">
    <text evidence="10">Catalyzes the transfer of pyrophosphate from adenosine triphosphate (ATP) to 6-hydroxymethyl-7,8-dihydropterin, an enzymatic step in folate biosynthesis pathway.</text>
</comment>
<evidence type="ECO:0000256" key="12">
    <source>
        <dbReference type="ARBA" id="ARBA00033413"/>
    </source>
</evidence>
<dbReference type="InterPro" id="IPR035907">
    <property type="entry name" value="Hppk_sf"/>
</dbReference>
<name>A0ABS7J988_9SPHN</name>
<evidence type="ECO:0000313" key="15">
    <source>
        <dbReference type="Proteomes" id="UP000755104"/>
    </source>
</evidence>
<evidence type="ECO:0000259" key="13">
    <source>
        <dbReference type="Pfam" id="PF01288"/>
    </source>
</evidence>
<evidence type="ECO:0000256" key="5">
    <source>
        <dbReference type="ARBA" id="ARBA00022679"/>
    </source>
</evidence>
<evidence type="ECO:0000256" key="9">
    <source>
        <dbReference type="ARBA" id="ARBA00022909"/>
    </source>
</evidence>
<keyword evidence="15" id="KW-1185">Reference proteome</keyword>
<feature type="domain" description="7,8-dihydro-6-hydroxymethylpterin-pyrophosphokinase" evidence="13">
    <location>
        <begin position="9"/>
        <end position="140"/>
    </location>
</feature>
<comment type="caution">
    <text evidence="14">The sequence shown here is derived from an EMBL/GenBank/DDBJ whole genome shotgun (WGS) entry which is preliminary data.</text>
</comment>
<dbReference type="RefSeq" id="WP_221558135.1">
    <property type="nucleotide sequence ID" value="NZ_JAIGNO010000005.1"/>
</dbReference>
<keyword evidence="9" id="KW-0289">Folate biosynthesis</keyword>
<dbReference type="Proteomes" id="UP000755104">
    <property type="component" value="Unassembled WGS sequence"/>
</dbReference>
<evidence type="ECO:0000256" key="1">
    <source>
        <dbReference type="ARBA" id="ARBA00005051"/>
    </source>
</evidence>
<dbReference type="Gene3D" id="3.30.70.560">
    <property type="entry name" value="7,8-Dihydro-6-hydroxymethylpterin-pyrophosphokinase HPPK"/>
    <property type="match status" value="1"/>
</dbReference>
<keyword evidence="7" id="KW-0418">Kinase</keyword>